<reference evidence="1 2" key="1">
    <citation type="submission" date="2020-01" db="EMBL/GenBank/DDBJ databases">
        <title>Genome sequencing of strain KACC 21507.</title>
        <authorList>
            <person name="Heo J."/>
            <person name="Kim S.-J."/>
            <person name="Kim J.-S."/>
            <person name="Hong S.-B."/>
            <person name="Kwon S.-W."/>
        </authorList>
    </citation>
    <scope>NUCLEOTIDE SEQUENCE [LARGE SCALE GENOMIC DNA]</scope>
    <source>
        <strain evidence="1 2">KACC 21507</strain>
    </source>
</reference>
<evidence type="ECO:0000313" key="1">
    <source>
        <dbReference type="EMBL" id="QHI96056.1"/>
    </source>
</evidence>
<accession>A0A6P1NCL6</accession>
<organism evidence="1 2">
    <name type="scientific">Aristophania vespae</name>
    <dbReference type="NCBI Taxonomy" id="2697033"/>
    <lineage>
        <taxon>Bacteria</taxon>
        <taxon>Pseudomonadati</taxon>
        <taxon>Pseudomonadota</taxon>
        <taxon>Alphaproteobacteria</taxon>
        <taxon>Acetobacterales</taxon>
        <taxon>Acetobacteraceae</taxon>
        <taxon>Aristophania</taxon>
    </lineage>
</organism>
<sequence length="74" mass="8008">MSNILVKVADGRRAVTPRGDDVPAGLFRVNKNDPYWARALRAGDLIVAAEKTATKITAQAVQCVPSRKEEKSDA</sequence>
<keyword evidence="2" id="KW-1185">Reference proteome</keyword>
<evidence type="ECO:0008006" key="3">
    <source>
        <dbReference type="Google" id="ProtNLM"/>
    </source>
</evidence>
<gene>
    <name evidence="1" type="ORF">GT348_07235</name>
</gene>
<dbReference type="EMBL" id="CP047652">
    <property type="protein sequence ID" value="QHI96056.1"/>
    <property type="molecule type" value="Genomic_DNA"/>
</dbReference>
<evidence type="ECO:0000313" key="2">
    <source>
        <dbReference type="Proteomes" id="UP000463975"/>
    </source>
</evidence>
<proteinExistence type="predicted"/>
<protein>
    <recommendedName>
        <fullName evidence="3">DUF2635 domain-containing protein</fullName>
    </recommendedName>
</protein>
<dbReference type="KEGG" id="bomb:GT348_07235"/>
<dbReference type="Proteomes" id="UP000463975">
    <property type="component" value="Chromosome"/>
</dbReference>
<dbReference type="AlphaFoldDB" id="A0A6P1NCL6"/>
<dbReference type="RefSeq" id="WP_160619129.1">
    <property type="nucleotide sequence ID" value="NZ_CP047652.1"/>
</dbReference>
<name>A0A6P1NCL6_9PROT</name>